<gene>
    <name evidence="3" type="ORF">E2986_14137</name>
</gene>
<dbReference type="InterPro" id="IPR026832">
    <property type="entry name" value="Asteroid"/>
</dbReference>
<sequence length="1058" mass="124310">MGIPGLTTFVNNHSDIYLEYYELHNTYLVIDGNNVCYSIYNSYTKSNCAFGGDYDNYAQCVTKFFDDLLKCNVTPLVILDGGTEDKKLRTIIQRTRERINAACSFCPLSQENAKSIPLLLKEIFRDVMREKNIRHVQCLFEADNDIASVAKILNCPVLSYDSDFYIYGALFIPFNSLDTNVKKNPNGNGYMKCCKIYKVENLLKSFKGLNQTMLPLAAVLLGNDYVKYKIFKNFFRHLKLRGASNKKRNHRQCCIERTLIWLSKHTLNNAITEVLSRLIKPIRLKILDLIEVNINSYLNISTEILIPLGFPTTRVNINHLNRNFKFNGDINTLAYIEEGCKEESSEKEEEDDEIEITDIFDEFKSMSKNAAVINLPLWFKNEILMSEYPSYFMDLIVRCSYICPVQVEDCSYPSSVMASLKILSVIFGILKSPIDDKCYMKYLVRNENRKMKWCTLEVTKIMNMCELPSLFNLKEIPLPIRSKILNNTLGITNMDCINELPPEWMLYVGCIKYWMYQQEYSTFHKYYLYSIFISMLFNIIDSKIGKYRNMHIFQNKYCQIIETIKQERKNDNYNSYTMDSTIIEAYNEIDHHDCVLAAPFFISHFKINKELYTNPKIFSRYTVHVFAEFQSCVRHAMHLNALLRYPYPHIKIANLFNGTLLYNLSNNFKTRRNIEQYINTILQTSPSLLRLFHIFLLKIKPIEYELLSKHAAITNLPTWFVDEYRMGKYPTFIVDLALRRLYFCPIQMENYYYTTSAIKGFKILSVIIGILKITVKNNLQHVICVMRNQNNNVASYKLQSANITNMCKLPSLFQLNQIPLCFQLEIINNTLGIRDTDCINELPPEWRLYVGCIVYWIHQQGSPASNKCYLYSILLSMLFNIIDSRIGKYRSLNIFRDKYCYISEILQQIRKKNNSLHYTMDDTFMEAYNKIDYNDCVLAAPFFVYHFQVQRELIRNPNIYDRNIVHTFAEFQSCLKFSLYLNLLLGYPYPQTKVEHFFNGTLLYNLSNYFKRYHNIEEHINFTFQGCPSLLKVFNIFLSKIKPMFPPIDNDLNRAYYN</sequence>
<organism evidence="3 4">
    <name type="scientific">Frieseomelitta varia</name>
    <dbReference type="NCBI Taxonomy" id="561572"/>
    <lineage>
        <taxon>Eukaryota</taxon>
        <taxon>Metazoa</taxon>
        <taxon>Ecdysozoa</taxon>
        <taxon>Arthropoda</taxon>
        <taxon>Hexapoda</taxon>
        <taxon>Insecta</taxon>
        <taxon>Pterygota</taxon>
        <taxon>Neoptera</taxon>
        <taxon>Endopterygota</taxon>
        <taxon>Hymenoptera</taxon>
        <taxon>Apocrita</taxon>
        <taxon>Aculeata</taxon>
        <taxon>Apoidea</taxon>
        <taxon>Anthophila</taxon>
        <taxon>Apidae</taxon>
        <taxon>Frieseomelitta</taxon>
    </lineage>
</organism>
<dbReference type="CDD" id="cd18676">
    <property type="entry name" value="PIN_asteroid-like"/>
    <property type="match status" value="1"/>
</dbReference>
<evidence type="ECO:0000259" key="2">
    <source>
        <dbReference type="Pfam" id="PF00752"/>
    </source>
</evidence>
<keyword evidence="4" id="KW-1185">Reference proteome</keyword>
<dbReference type="EMBL" id="WNWW01000315">
    <property type="protein sequence ID" value="KAF3426461.1"/>
    <property type="molecule type" value="Genomic_DNA"/>
</dbReference>
<dbReference type="AlphaFoldDB" id="A0A833VP18"/>
<proteinExistence type="inferred from homology"/>
<dbReference type="InterPro" id="IPR029060">
    <property type="entry name" value="PIN-like_dom_sf"/>
</dbReference>
<dbReference type="PANTHER" id="PTHR15665">
    <property type="entry name" value="ASTEROID PROTEIN"/>
    <property type="match status" value="1"/>
</dbReference>
<dbReference type="InterPro" id="IPR006085">
    <property type="entry name" value="XPG_DNA_repair_N"/>
</dbReference>
<accession>A0A833VP18</accession>
<name>A0A833VP18_9HYME</name>
<comment type="similarity">
    <text evidence="1">Belongs to the asteroid family.</text>
</comment>
<protein>
    <recommendedName>
        <fullName evidence="2">XPG N-terminal domain-containing protein</fullName>
    </recommendedName>
</protein>
<dbReference type="Gene3D" id="3.40.50.1010">
    <property type="entry name" value="5'-nuclease"/>
    <property type="match status" value="1"/>
</dbReference>
<comment type="caution">
    <text evidence="3">The sequence shown here is derived from an EMBL/GenBank/DDBJ whole genome shotgun (WGS) entry which is preliminary data.</text>
</comment>
<dbReference type="GO" id="GO:0004518">
    <property type="term" value="F:nuclease activity"/>
    <property type="evidence" value="ECO:0007669"/>
    <property type="project" value="InterPro"/>
</dbReference>
<dbReference type="PANTHER" id="PTHR15665:SF1">
    <property type="entry name" value="PROTEIN ASTEROID HOMOLOG 1"/>
    <property type="match status" value="1"/>
</dbReference>
<dbReference type="Proteomes" id="UP000655588">
    <property type="component" value="Unassembled WGS sequence"/>
</dbReference>
<dbReference type="SUPFAM" id="SSF88723">
    <property type="entry name" value="PIN domain-like"/>
    <property type="match status" value="1"/>
</dbReference>
<feature type="domain" description="XPG N-terminal" evidence="2">
    <location>
        <begin position="1"/>
        <end position="98"/>
    </location>
</feature>
<evidence type="ECO:0000256" key="1">
    <source>
        <dbReference type="ARBA" id="ARBA00007398"/>
    </source>
</evidence>
<evidence type="ECO:0000313" key="4">
    <source>
        <dbReference type="Proteomes" id="UP000655588"/>
    </source>
</evidence>
<reference evidence="3" key="1">
    <citation type="submission" date="2019-11" db="EMBL/GenBank/DDBJ databases">
        <title>The nuclear and mitochondrial genomes of Frieseomelitta varia - a highly eusocial stingless bee (Meliponini) with a permanently sterile worker caste.</title>
        <authorList>
            <person name="Freitas F.C.P."/>
            <person name="Lourenco A.P."/>
            <person name="Nunes F.M.F."/>
            <person name="Paschoal A.R."/>
            <person name="Abreu F.C.P."/>
            <person name="Barbin F.O."/>
            <person name="Bataglia L."/>
            <person name="Cardoso-Junior C.A.M."/>
            <person name="Cervoni M.S."/>
            <person name="Silva S.R."/>
            <person name="Dalarmi F."/>
            <person name="Del Lama M.A."/>
            <person name="Depintor T.S."/>
            <person name="Ferreira K.M."/>
            <person name="Goria P.S."/>
            <person name="Jaskot M.C."/>
            <person name="Lago D.C."/>
            <person name="Luna-Lucena D."/>
            <person name="Moda L.M."/>
            <person name="Nascimento L."/>
            <person name="Pedrino M."/>
            <person name="Rabico F.O."/>
            <person name="Sanches F.C."/>
            <person name="Santos D.E."/>
            <person name="Santos C.G."/>
            <person name="Vieira J."/>
            <person name="Lopes T.F."/>
            <person name="Barchuk A.R."/>
            <person name="Hartfelder K."/>
            <person name="Simoes Z.L.P."/>
            <person name="Bitondi M.M.G."/>
            <person name="Pinheiro D.G."/>
        </authorList>
    </citation>
    <scope>NUCLEOTIDE SEQUENCE</scope>
    <source>
        <strain evidence="3">USP_RPSP 00005682</strain>
        <tissue evidence="3">Whole individual</tissue>
    </source>
</reference>
<dbReference type="Pfam" id="PF00752">
    <property type="entry name" value="XPG_N"/>
    <property type="match status" value="1"/>
</dbReference>
<evidence type="ECO:0000313" key="3">
    <source>
        <dbReference type="EMBL" id="KAF3426461.1"/>
    </source>
</evidence>